<dbReference type="EMBL" id="JBBPBN010000097">
    <property type="protein sequence ID" value="KAK8980100.1"/>
    <property type="molecule type" value="Genomic_DNA"/>
</dbReference>
<proteinExistence type="predicted"/>
<evidence type="ECO:0000313" key="2">
    <source>
        <dbReference type="Proteomes" id="UP001396334"/>
    </source>
</evidence>
<evidence type="ECO:0000313" key="1">
    <source>
        <dbReference type="EMBL" id="KAK8980100.1"/>
    </source>
</evidence>
<keyword evidence="2" id="KW-1185">Reference proteome</keyword>
<sequence length="68" mass="7553">MGHGRAINCCLRPANVSRQLTTSSVLHILKFNRRSFSTVLGNPSFPFFQSLSPSPEYNALDFQGLVLI</sequence>
<organism evidence="1 2">
    <name type="scientific">Hibiscus sabdariffa</name>
    <name type="common">roselle</name>
    <dbReference type="NCBI Taxonomy" id="183260"/>
    <lineage>
        <taxon>Eukaryota</taxon>
        <taxon>Viridiplantae</taxon>
        <taxon>Streptophyta</taxon>
        <taxon>Embryophyta</taxon>
        <taxon>Tracheophyta</taxon>
        <taxon>Spermatophyta</taxon>
        <taxon>Magnoliopsida</taxon>
        <taxon>eudicotyledons</taxon>
        <taxon>Gunneridae</taxon>
        <taxon>Pentapetalae</taxon>
        <taxon>rosids</taxon>
        <taxon>malvids</taxon>
        <taxon>Malvales</taxon>
        <taxon>Malvaceae</taxon>
        <taxon>Malvoideae</taxon>
        <taxon>Hibiscus</taxon>
    </lineage>
</organism>
<dbReference type="Proteomes" id="UP001396334">
    <property type="component" value="Unassembled WGS sequence"/>
</dbReference>
<protein>
    <submittedName>
        <fullName evidence="1">Uncharacterized protein</fullName>
    </submittedName>
</protein>
<gene>
    <name evidence="1" type="ORF">V6N11_061317</name>
</gene>
<comment type="caution">
    <text evidence="1">The sequence shown here is derived from an EMBL/GenBank/DDBJ whole genome shotgun (WGS) entry which is preliminary data.</text>
</comment>
<accession>A0ABR2NVW0</accession>
<reference evidence="1 2" key="1">
    <citation type="journal article" date="2024" name="G3 (Bethesda)">
        <title>Genome assembly of Hibiscus sabdariffa L. provides insights into metabolisms of medicinal natural products.</title>
        <authorList>
            <person name="Kim T."/>
        </authorList>
    </citation>
    <scope>NUCLEOTIDE SEQUENCE [LARGE SCALE GENOMIC DNA]</scope>
    <source>
        <strain evidence="1">TK-2024</strain>
        <tissue evidence="1">Old leaves</tissue>
    </source>
</reference>
<name>A0ABR2NVW0_9ROSI</name>